<dbReference type="EMBL" id="HE580276">
    <property type="protein sequence ID" value="CCD26950.1"/>
    <property type="molecule type" value="Genomic_DNA"/>
</dbReference>
<dbReference type="HOGENOM" id="CLU_750259_0_0_1"/>
<feature type="compositionally biased region" description="Basic and acidic residues" evidence="2">
    <location>
        <begin position="346"/>
        <end position="355"/>
    </location>
</feature>
<feature type="compositionally biased region" description="Acidic residues" evidence="2">
    <location>
        <begin position="110"/>
        <end position="122"/>
    </location>
</feature>
<feature type="compositionally biased region" description="Low complexity" evidence="2">
    <location>
        <begin position="153"/>
        <end position="162"/>
    </location>
</feature>
<evidence type="ECO:0000256" key="1">
    <source>
        <dbReference type="SAM" id="Coils"/>
    </source>
</evidence>
<feature type="coiled-coil region" evidence="1">
    <location>
        <begin position="43"/>
        <end position="70"/>
    </location>
</feature>
<proteinExistence type="predicted"/>
<dbReference type="AlphaFoldDB" id="G0WGM2"/>
<dbReference type="Proteomes" id="UP000000689">
    <property type="component" value="Chromosome 10"/>
</dbReference>
<dbReference type="STRING" id="1071378.G0WGM2"/>
<reference evidence="3 4" key="1">
    <citation type="journal article" date="2011" name="Proc. Natl. Acad. Sci. U.S.A.">
        <title>Evolutionary erosion of yeast sex chromosomes by mating-type switching accidents.</title>
        <authorList>
            <person name="Gordon J.L."/>
            <person name="Armisen D."/>
            <person name="Proux-Wera E."/>
            <person name="Oheigeartaigh S.S."/>
            <person name="Byrne K.P."/>
            <person name="Wolfe K.H."/>
        </authorList>
    </citation>
    <scope>NUCLEOTIDE SEQUENCE [LARGE SCALE GENOMIC DNA]</scope>
    <source>
        <strain evidence="4">ATCC 10597 / BCRC 20456 / CBS 421 / NBRC 0211 / NRRL Y-12639</strain>
    </source>
</reference>
<keyword evidence="4" id="KW-1185">Reference proteome</keyword>
<gene>
    <name evidence="3" type="primary">NDAI0J00580</name>
    <name evidence="3" type="ordered locus">NDAI_0J00580</name>
</gene>
<dbReference type="PANTHER" id="PTHR36826">
    <property type="entry name" value="PROTEIN ECM13"/>
    <property type="match status" value="1"/>
</dbReference>
<feature type="region of interest" description="Disordered" evidence="2">
    <location>
        <begin position="314"/>
        <end position="369"/>
    </location>
</feature>
<name>G0WGM2_NAUDC</name>
<evidence type="ECO:0000256" key="2">
    <source>
        <dbReference type="SAM" id="MobiDB-lite"/>
    </source>
</evidence>
<organism evidence="3 4">
    <name type="scientific">Naumovozyma dairenensis (strain ATCC 10597 / BCRC 20456 / CBS 421 / NBRC 0211 / NRRL Y-12639)</name>
    <name type="common">Saccharomyces dairenensis</name>
    <dbReference type="NCBI Taxonomy" id="1071378"/>
    <lineage>
        <taxon>Eukaryota</taxon>
        <taxon>Fungi</taxon>
        <taxon>Dikarya</taxon>
        <taxon>Ascomycota</taxon>
        <taxon>Saccharomycotina</taxon>
        <taxon>Saccharomycetes</taxon>
        <taxon>Saccharomycetales</taxon>
        <taxon>Saccharomycetaceae</taxon>
        <taxon>Naumovozyma</taxon>
    </lineage>
</organism>
<dbReference type="eggNOG" id="ENOG502SDCM">
    <property type="taxonomic scope" value="Eukaryota"/>
</dbReference>
<dbReference type="GeneID" id="11494130"/>
<evidence type="ECO:0000313" key="3">
    <source>
        <dbReference type="EMBL" id="CCD26950.1"/>
    </source>
</evidence>
<protein>
    <submittedName>
        <fullName evidence="3">Uncharacterized protein</fullName>
    </submittedName>
</protein>
<dbReference type="PANTHER" id="PTHR36826:SF1">
    <property type="entry name" value="PROTEIN ECM13"/>
    <property type="match status" value="1"/>
</dbReference>
<keyword evidence="1" id="KW-0175">Coiled coil</keyword>
<feature type="region of interest" description="Disordered" evidence="2">
    <location>
        <begin position="99"/>
        <end position="171"/>
    </location>
</feature>
<feature type="compositionally biased region" description="Polar residues" evidence="2">
    <location>
        <begin position="356"/>
        <end position="369"/>
    </location>
</feature>
<dbReference type="InterPro" id="IPR037738">
    <property type="entry name" value="Ecm13-like"/>
</dbReference>
<sequence length="369" mass="41797">MQMNTFTFPEISQQFRIADKARSKLANCVNEFSINGHGDLRILVGHANLLDRLNDNIENIKLNLASSQTASYNSLSSVPEQQQQQHSSTNVLDTLEDNKDTFSSQTTPDSDSDSEPDSDSASDSDNNNIISSDEEEDQQQQLEYDSHRENNKDNNLYYSSESSDYESISDSDNEYDIDYDFKYENDETTNANIIGSLKNKSQSDFKIGSIAIHEENNTAVDEEQYDSDQDDNNNYKHSYGLSSSNILTKSMSHNNNYSIVSTPKKLNINIKPTQNNIKNKNNKTKNIISVSSTCKHIERIKTITCADLLRKQQHPKKNNNSGNNRNIIWPSLSKSNPNLSSLMTRSNEKKYKLDETNSTTSPTNWIPVQ</sequence>
<dbReference type="RefSeq" id="XP_003672193.1">
    <property type="nucleotide sequence ID" value="XM_003672145.1"/>
</dbReference>
<dbReference type="KEGG" id="ndi:NDAI_0J00580"/>
<evidence type="ECO:0000313" key="4">
    <source>
        <dbReference type="Proteomes" id="UP000000689"/>
    </source>
</evidence>
<dbReference type="OrthoDB" id="5431245at2759"/>
<accession>G0WGM2</accession>
<feature type="compositionally biased region" description="Low complexity" evidence="2">
    <location>
        <begin position="318"/>
        <end position="342"/>
    </location>
</feature>